<gene>
    <name evidence="2" type="ORF">Syun_011033</name>
</gene>
<feature type="transmembrane region" description="Helical" evidence="1">
    <location>
        <begin position="24"/>
        <end position="47"/>
    </location>
</feature>
<protein>
    <recommendedName>
        <fullName evidence="4">Transmembrane protein</fullName>
    </recommendedName>
</protein>
<evidence type="ECO:0000256" key="1">
    <source>
        <dbReference type="SAM" id="Phobius"/>
    </source>
</evidence>
<reference evidence="2 3" key="1">
    <citation type="submission" date="2024-01" db="EMBL/GenBank/DDBJ databases">
        <title>Genome assemblies of Stephania.</title>
        <authorList>
            <person name="Yang L."/>
        </authorList>
    </citation>
    <scope>NUCLEOTIDE SEQUENCE [LARGE SCALE GENOMIC DNA]</scope>
    <source>
        <strain evidence="2">YNDBR</strain>
        <tissue evidence="2">Leaf</tissue>
    </source>
</reference>
<keyword evidence="1" id="KW-1133">Transmembrane helix</keyword>
<evidence type="ECO:0008006" key="4">
    <source>
        <dbReference type="Google" id="ProtNLM"/>
    </source>
</evidence>
<dbReference type="Proteomes" id="UP001420932">
    <property type="component" value="Unassembled WGS sequence"/>
</dbReference>
<name>A0AAP0JY29_9MAGN</name>
<dbReference type="AlphaFoldDB" id="A0AAP0JY29"/>
<proteinExistence type="predicted"/>
<sequence>MLKLLNKLWRRPIKSMKQEEGRKILNNFGISLIFATYIHALICFSHWDCGTSVVEEDIMVIEFSERGRIETDGYNYLRSLKLRSDFFFANMSKDLQEG</sequence>
<evidence type="ECO:0000313" key="2">
    <source>
        <dbReference type="EMBL" id="KAK9141633.1"/>
    </source>
</evidence>
<accession>A0AAP0JY29</accession>
<keyword evidence="1" id="KW-0472">Membrane</keyword>
<comment type="caution">
    <text evidence="2">The sequence shown here is derived from an EMBL/GenBank/DDBJ whole genome shotgun (WGS) entry which is preliminary data.</text>
</comment>
<evidence type="ECO:0000313" key="3">
    <source>
        <dbReference type="Proteomes" id="UP001420932"/>
    </source>
</evidence>
<dbReference type="EMBL" id="JBBNAF010000005">
    <property type="protein sequence ID" value="KAK9141633.1"/>
    <property type="molecule type" value="Genomic_DNA"/>
</dbReference>
<organism evidence="2 3">
    <name type="scientific">Stephania yunnanensis</name>
    <dbReference type="NCBI Taxonomy" id="152371"/>
    <lineage>
        <taxon>Eukaryota</taxon>
        <taxon>Viridiplantae</taxon>
        <taxon>Streptophyta</taxon>
        <taxon>Embryophyta</taxon>
        <taxon>Tracheophyta</taxon>
        <taxon>Spermatophyta</taxon>
        <taxon>Magnoliopsida</taxon>
        <taxon>Ranunculales</taxon>
        <taxon>Menispermaceae</taxon>
        <taxon>Menispermoideae</taxon>
        <taxon>Cissampelideae</taxon>
        <taxon>Stephania</taxon>
    </lineage>
</organism>
<keyword evidence="3" id="KW-1185">Reference proteome</keyword>
<keyword evidence="1" id="KW-0812">Transmembrane</keyword>